<keyword evidence="1" id="KW-0175">Coiled coil</keyword>
<dbReference type="PANTHER" id="PTHR22674:SF6">
    <property type="entry name" value="NTPASE KAP FAMILY P-LOOP DOMAIN-CONTAINING PROTEIN 1"/>
    <property type="match status" value="1"/>
</dbReference>
<feature type="coiled-coil region" evidence="1">
    <location>
        <begin position="158"/>
        <end position="193"/>
    </location>
</feature>
<dbReference type="EMBL" id="VSIX01000032">
    <property type="protein sequence ID" value="TYB31563.1"/>
    <property type="molecule type" value="Genomic_DNA"/>
</dbReference>
<accession>A0A5D0MIX0</accession>
<keyword evidence="4" id="KW-1185">Reference proteome</keyword>
<gene>
    <name evidence="3" type="ORF">FXF47_02925</name>
</gene>
<dbReference type="PANTHER" id="PTHR22674">
    <property type="entry name" value="NTPASE, KAP FAMILY P-LOOP DOMAIN-CONTAINING 1"/>
    <property type="match status" value="1"/>
</dbReference>
<dbReference type="InterPro" id="IPR027417">
    <property type="entry name" value="P-loop_NTPase"/>
</dbReference>
<evidence type="ECO:0000313" key="3">
    <source>
        <dbReference type="EMBL" id="TYB31563.1"/>
    </source>
</evidence>
<dbReference type="AlphaFoldDB" id="A0A5D0MIX0"/>
<sequence length="477" mass="56703">MKLKSDPIEIPKLEDIENEDQIFKNDKLKRKEEIEILTNFVQNVETPFVITVNSQWGNGKTTFIRLWRRYLEFKNIPTILFNAWETEFLDMPLFSLIGELDEHITENKNIRQQEKEKLKNAAKGIYDNKLNILIKLLSRGTLAAEEFKNNYDFSIEKYKELKKGINDLKDNVNDTIKDILKKYNKNYKNKEKNKEITGDINIFNPNNLIFFIDELDRCKPFYVINMLEKIKHFFNIKNVVFVLSIDKNQIQNALKSVYSNEIEAKQFLNKIIDLNYDLKSISSEKYLQSLITKFGIEILNEEKNIYGEKINIIKIIRYFCNKKGYSYRQKEFFIRYIVLVSKVIQELDEITFVFTPFIIFIMLEDKNSYKKILNNNYNPQKLINNIIKNHNINDNSFNKKYLGIVEALLRYKKNDPEMLESYRNNYTRNEDGSKSRAYYVVSTITSLGKNIKEIKEKMEKIIRSINLLEGIFFSSEK</sequence>
<feature type="domain" description="KAP NTPase" evidence="2">
    <location>
        <begin position="32"/>
        <end position="293"/>
    </location>
</feature>
<proteinExistence type="predicted"/>
<name>A0A5D0MIX0_9BACT</name>
<organism evidence="3 4">
    <name type="scientific">Candidatus Mcinerneyibacterium aminivorans</name>
    <dbReference type="NCBI Taxonomy" id="2703815"/>
    <lineage>
        <taxon>Bacteria</taxon>
        <taxon>Candidatus Macinerneyibacteriota</taxon>
        <taxon>Candidatus Mcinerneyibacteria</taxon>
        <taxon>Candidatus Mcinerneyibacteriales</taxon>
        <taxon>Candidatus Mcinerneyibacteriaceae</taxon>
        <taxon>Candidatus Mcinerneyibacterium</taxon>
    </lineage>
</organism>
<protein>
    <recommendedName>
        <fullName evidence="2">KAP NTPase domain-containing protein</fullName>
    </recommendedName>
</protein>
<dbReference type="Pfam" id="PF07693">
    <property type="entry name" value="KAP_NTPase"/>
    <property type="match status" value="1"/>
</dbReference>
<evidence type="ECO:0000313" key="4">
    <source>
        <dbReference type="Proteomes" id="UP000324143"/>
    </source>
</evidence>
<dbReference type="InterPro" id="IPR011646">
    <property type="entry name" value="KAP_P-loop"/>
</dbReference>
<evidence type="ECO:0000256" key="1">
    <source>
        <dbReference type="SAM" id="Coils"/>
    </source>
</evidence>
<reference evidence="3" key="1">
    <citation type="submission" date="2019-08" db="EMBL/GenBank/DDBJ databases">
        <title>Genomic characterization of a novel candidate phylum (ARYD3) from a high temperature, high salinity tertiary oil reservoir in north central Oklahoma, USA.</title>
        <authorList>
            <person name="Youssef N.H."/>
            <person name="Yadav A."/>
            <person name="Elshahed M.S."/>
        </authorList>
    </citation>
    <scope>NUCLEOTIDE SEQUENCE [LARGE SCALE GENOMIC DNA]</scope>
    <source>
        <strain evidence="3">ARYD3</strain>
    </source>
</reference>
<comment type="caution">
    <text evidence="3">The sequence shown here is derived from an EMBL/GenBank/DDBJ whole genome shotgun (WGS) entry which is preliminary data.</text>
</comment>
<evidence type="ECO:0000259" key="2">
    <source>
        <dbReference type="Pfam" id="PF07693"/>
    </source>
</evidence>
<dbReference type="InterPro" id="IPR052754">
    <property type="entry name" value="NTPase_KAP_P-loop"/>
</dbReference>
<dbReference type="SUPFAM" id="SSF52540">
    <property type="entry name" value="P-loop containing nucleoside triphosphate hydrolases"/>
    <property type="match status" value="1"/>
</dbReference>
<dbReference type="Proteomes" id="UP000324143">
    <property type="component" value="Unassembled WGS sequence"/>
</dbReference>